<feature type="domain" description="Glycosyltransferase 2-like" evidence="4">
    <location>
        <begin position="5"/>
        <end position="168"/>
    </location>
</feature>
<dbReference type="Pfam" id="PF00535">
    <property type="entry name" value="Glycos_transf_2"/>
    <property type="match status" value="1"/>
</dbReference>
<dbReference type="PANTHER" id="PTHR43398:SF1">
    <property type="entry name" value="DOLICHOL-PHOSPHATE MANNOSYLTRANSFERASE SUBUNIT 1"/>
    <property type="match status" value="1"/>
</dbReference>
<evidence type="ECO:0000256" key="3">
    <source>
        <dbReference type="ARBA" id="ARBA00022679"/>
    </source>
</evidence>
<protein>
    <submittedName>
        <fullName evidence="5">Glycosyl transferase, group 2 family protein</fullName>
    </submittedName>
</protein>
<dbReference type="OrthoDB" id="9810303at2"/>
<dbReference type="EMBL" id="CP003557">
    <property type="protein sequence ID" value="AFN73540.1"/>
    <property type="molecule type" value="Genomic_DNA"/>
</dbReference>
<dbReference type="PATRIC" id="fig|1191523.3.peg.302"/>
<dbReference type="InterPro" id="IPR039528">
    <property type="entry name" value="DPM1-like"/>
</dbReference>
<comment type="similarity">
    <text evidence="1">Belongs to the glycosyltransferase 2 family.</text>
</comment>
<organism evidence="5 6">
    <name type="scientific">Melioribacter roseus (strain DSM 23840 / JCM 17771 / VKM B-2668 / P3M-2)</name>
    <dbReference type="NCBI Taxonomy" id="1191523"/>
    <lineage>
        <taxon>Bacteria</taxon>
        <taxon>Pseudomonadati</taxon>
        <taxon>Ignavibacteriota</taxon>
        <taxon>Ignavibacteria</taxon>
        <taxon>Ignavibacteriales</taxon>
        <taxon>Melioribacteraceae</taxon>
        <taxon>Melioribacter</taxon>
    </lineage>
</organism>
<dbReference type="Gene3D" id="3.90.550.10">
    <property type="entry name" value="Spore Coat Polysaccharide Biosynthesis Protein SpsA, Chain A"/>
    <property type="match status" value="1"/>
</dbReference>
<dbReference type="FunFam" id="3.90.550.10:FF:000122">
    <property type="entry name" value="Dolichol-phosphate mannosyltransferase subunit 1"/>
    <property type="match status" value="1"/>
</dbReference>
<name>I6Z324_MELRP</name>
<dbReference type="SUPFAM" id="SSF53448">
    <property type="entry name" value="Nucleotide-diphospho-sugar transferases"/>
    <property type="match status" value="1"/>
</dbReference>
<evidence type="ECO:0000259" key="4">
    <source>
        <dbReference type="Pfam" id="PF00535"/>
    </source>
</evidence>
<keyword evidence="3 5" id="KW-0808">Transferase</keyword>
<keyword evidence="6" id="KW-1185">Reference proteome</keyword>
<sequence length="238" mass="27652">MKTLVIIPTYNELDNVRKLIPYILEKYPELNVLVVDDNSPDGTSDYVKELSDKDSRVFLIKREKKSGLGTAYVEGFKFMLKNGYDAVIQMDADFSHDPDEIKNFLEKIKDYDLVIGSRYINGVRVINWPISRLLLSYFANVYTRVITCMPVKDATGGFKCFRREVLQSIDLDKIKSNGYSFQIEMNFHAWKKNFKITEIPITFADRVQGTSKMSRKIVREAVFMVWKLRFQSLLGLKN</sequence>
<dbReference type="GO" id="GO:0016020">
    <property type="term" value="C:membrane"/>
    <property type="evidence" value="ECO:0007669"/>
    <property type="project" value="GOC"/>
</dbReference>
<keyword evidence="2" id="KW-0328">Glycosyltransferase</keyword>
<proteinExistence type="inferred from homology"/>
<dbReference type="eggNOG" id="COG1215">
    <property type="taxonomic scope" value="Bacteria"/>
</dbReference>
<reference evidence="5 6" key="1">
    <citation type="journal article" date="2013" name="PLoS ONE">
        <title>Genomic analysis of Melioribacter roseus, facultatively anaerobic organotrophic bacterium representing a novel deep lineage within Bacteriodetes/Chlorobi group.</title>
        <authorList>
            <person name="Kadnikov V.V."/>
            <person name="Mardanov A.V."/>
            <person name="Podosokorskaya O.A."/>
            <person name="Gavrilov S.N."/>
            <person name="Kublanov I.V."/>
            <person name="Beletsky A.V."/>
            <person name="Bonch-Osmolovskaya E.A."/>
            <person name="Ravin N.V."/>
        </authorList>
    </citation>
    <scope>NUCLEOTIDE SEQUENCE [LARGE SCALE GENOMIC DNA]</scope>
    <source>
        <strain evidence="6">JCM 17771 / P3M-2</strain>
    </source>
</reference>
<dbReference type="AlphaFoldDB" id="I6Z324"/>
<dbReference type="KEGG" id="mro:MROS_0296"/>
<dbReference type="STRING" id="1191523.MROS_0296"/>
<dbReference type="GO" id="GO:0009247">
    <property type="term" value="P:glycolipid biosynthetic process"/>
    <property type="evidence" value="ECO:0007669"/>
    <property type="project" value="TreeGrafter"/>
</dbReference>
<evidence type="ECO:0000313" key="6">
    <source>
        <dbReference type="Proteomes" id="UP000009011"/>
    </source>
</evidence>
<accession>I6Z324</accession>
<dbReference type="HOGENOM" id="CLU_033536_13_0_10"/>
<dbReference type="Proteomes" id="UP000009011">
    <property type="component" value="Chromosome"/>
</dbReference>
<evidence type="ECO:0000313" key="5">
    <source>
        <dbReference type="EMBL" id="AFN73540.1"/>
    </source>
</evidence>
<dbReference type="GO" id="GO:0004582">
    <property type="term" value="F:dolichyl-phosphate beta-D-mannosyltransferase activity"/>
    <property type="evidence" value="ECO:0007669"/>
    <property type="project" value="InterPro"/>
</dbReference>
<dbReference type="PANTHER" id="PTHR43398">
    <property type="entry name" value="DOLICHOL-PHOSPHATE MANNOSYLTRANSFERASE SUBUNIT 1"/>
    <property type="match status" value="1"/>
</dbReference>
<dbReference type="RefSeq" id="WP_014854977.1">
    <property type="nucleotide sequence ID" value="NC_018178.1"/>
</dbReference>
<evidence type="ECO:0000256" key="2">
    <source>
        <dbReference type="ARBA" id="ARBA00022676"/>
    </source>
</evidence>
<dbReference type="InterPro" id="IPR029044">
    <property type="entry name" value="Nucleotide-diphossugar_trans"/>
</dbReference>
<gene>
    <name evidence="5" type="ordered locus">MROS_0296</name>
</gene>
<dbReference type="CDD" id="cd06442">
    <property type="entry name" value="DPM1_like"/>
    <property type="match status" value="1"/>
</dbReference>
<evidence type="ECO:0000256" key="1">
    <source>
        <dbReference type="ARBA" id="ARBA00006739"/>
    </source>
</evidence>
<dbReference type="InterPro" id="IPR001173">
    <property type="entry name" value="Glyco_trans_2-like"/>
</dbReference>